<evidence type="ECO:0000313" key="3">
    <source>
        <dbReference type="Proteomes" id="UP000198894"/>
    </source>
</evidence>
<dbReference type="RefSeq" id="WP_091590247.1">
    <property type="nucleotide sequence ID" value="NZ_FNEE01000001.1"/>
</dbReference>
<accession>A0A1G8IFK1</accession>
<dbReference type="InterPro" id="IPR018683">
    <property type="entry name" value="DUF2169"/>
</dbReference>
<gene>
    <name evidence="2" type="ORF">SAMN05428953_101357</name>
</gene>
<organism evidence="2 3">
    <name type="scientific">Mesorhizobium muleiense</name>
    <dbReference type="NCBI Taxonomy" id="1004279"/>
    <lineage>
        <taxon>Bacteria</taxon>
        <taxon>Pseudomonadati</taxon>
        <taxon>Pseudomonadota</taxon>
        <taxon>Alphaproteobacteria</taxon>
        <taxon>Hyphomicrobiales</taxon>
        <taxon>Phyllobacteriaceae</taxon>
        <taxon>Mesorhizobium</taxon>
    </lineage>
</organism>
<sequence>MQIWNQMGYPHQFTMGMDKAGHEWLVVVVKGTFDFPDNPGGLVRKSAEHVPLVFADTQTGEPGYSATLWETDFAFRKPRCDVIANGCAYAPNGRPAERVPVGIKVGNWSKLFEVVGHREWRAIGPVFTSTPPQPFLKLPISYDVAWGGVDRLDPEDKLPASYKYNPVGTGWSRTRNQRLIPGLRLPNTQAVGEDIRTPFGDYKPMSFGPMGRGWPGRIEYGGTYDQNWIDNVFPFLPSDFDERYFQMAPPDQQIDMPKGGEEVQLVNLTPQGRESFRLPSTALPITLFKGRQKAFEADIYPDTVLLDSEKRRFSLVWRVSRPIRRTVLDFAECWIGPPTPGMLHARKTGKRYIRKFDLPPTDYNEEAA</sequence>
<protein>
    <recommendedName>
        <fullName evidence="1">DUF2169 domain-containing protein</fullName>
    </recommendedName>
</protein>
<dbReference type="Proteomes" id="UP000198894">
    <property type="component" value="Unassembled WGS sequence"/>
</dbReference>
<evidence type="ECO:0000259" key="1">
    <source>
        <dbReference type="Pfam" id="PF09937"/>
    </source>
</evidence>
<keyword evidence="3" id="KW-1185">Reference proteome</keyword>
<dbReference type="AlphaFoldDB" id="A0A1G8IFK1"/>
<name>A0A1G8IFK1_9HYPH</name>
<reference evidence="3" key="1">
    <citation type="submission" date="2016-10" db="EMBL/GenBank/DDBJ databases">
        <authorList>
            <person name="Varghese N."/>
            <person name="Submissions S."/>
        </authorList>
    </citation>
    <scope>NUCLEOTIDE SEQUENCE [LARGE SCALE GENOMIC DNA]</scope>
    <source>
        <strain evidence="3">CGMCC 1.11022</strain>
    </source>
</reference>
<proteinExistence type="predicted"/>
<dbReference type="EMBL" id="FNEE01000001">
    <property type="protein sequence ID" value="SDI17521.1"/>
    <property type="molecule type" value="Genomic_DNA"/>
</dbReference>
<evidence type="ECO:0000313" key="2">
    <source>
        <dbReference type="EMBL" id="SDI17521.1"/>
    </source>
</evidence>
<feature type="domain" description="DUF2169" evidence="1">
    <location>
        <begin position="21"/>
        <end position="318"/>
    </location>
</feature>
<dbReference type="Pfam" id="PF09937">
    <property type="entry name" value="DUF2169"/>
    <property type="match status" value="1"/>
</dbReference>